<dbReference type="EMBL" id="BFAD01000006">
    <property type="protein sequence ID" value="GBE84608.1"/>
    <property type="molecule type" value="Genomic_DNA"/>
</dbReference>
<evidence type="ECO:0000313" key="3">
    <source>
        <dbReference type="Proteomes" id="UP000287166"/>
    </source>
</evidence>
<feature type="region of interest" description="Disordered" evidence="1">
    <location>
        <begin position="254"/>
        <end position="275"/>
    </location>
</feature>
<gene>
    <name evidence="2" type="ORF">SCP_0605870</name>
</gene>
<accession>A0A401GQV1</accession>
<protein>
    <submittedName>
        <fullName evidence="2">Uncharacterized protein</fullName>
    </submittedName>
</protein>
<proteinExistence type="predicted"/>
<keyword evidence="3" id="KW-1185">Reference proteome</keyword>
<dbReference type="AlphaFoldDB" id="A0A401GQV1"/>
<feature type="compositionally biased region" description="Low complexity" evidence="1">
    <location>
        <begin position="214"/>
        <end position="231"/>
    </location>
</feature>
<dbReference type="InParanoid" id="A0A401GQV1"/>
<dbReference type="RefSeq" id="XP_027615521.1">
    <property type="nucleotide sequence ID" value="XM_027759720.1"/>
</dbReference>
<name>A0A401GQV1_9APHY</name>
<feature type="region of interest" description="Disordered" evidence="1">
    <location>
        <begin position="1"/>
        <end position="23"/>
    </location>
</feature>
<dbReference type="STRING" id="139825.A0A401GQV1"/>
<feature type="region of interest" description="Disordered" evidence="1">
    <location>
        <begin position="200"/>
        <end position="242"/>
    </location>
</feature>
<evidence type="ECO:0000256" key="1">
    <source>
        <dbReference type="SAM" id="MobiDB-lite"/>
    </source>
</evidence>
<dbReference type="Proteomes" id="UP000287166">
    <property type="component" value="Unassembled WGS sequence"/>
</dbReference>
<sequence>MHQTAPVPLPSPPTGKLGRKKSQNEKSWYVILGSHEHRPMITQNEPFLSSGGKFKAKLPIVFKCPTKEQADDVFRYQPFLQSVAHLNNEELTRTICLSTSGSDILLNIRPLYPVFYGTKAAVYLTHPEAESATHGCTKPIWRKHDSFKEAIVYMLTGNPDAYGQIIAAHADQFNEPVFHSDNDSDGGSESAEPEVVSIWPPLAPRGLSPSPQTPSCRSATSRSHSSVTPSHTMPAPSTCHYAHRDNDVLSSQLHDHSISTPTTPAPPTQQGASHGTQIVHELSGVLTSHLPQATQTKQPVPSLGRYTDAYVQAYDFSLEAIMQMWHAITQNHSAHGCMNQLIAAGLSSKEVQLIWLLAQAEAPTSEWATQWIRYCRVLLLLSSVMRKDRVSVRLQLAQGETCPSLSERQQMAPGQHNATSVQRLTSKTCKVISRTPAEKKALAMRKKDRAQKYKDALANAQAILYEEATKLHMEFGSHSIEYYLKELIQVSQLHEVKHINDEAHLLEGSRYKLSDLIDQIKEGWDALSSEERIAVTDPWIKEFEECREMRQLAVQNVAINAFHDTKATLDIVQ</sequence>
<dbReference type="OrthoDB" id="2659660at2759"/>
<dbReference type="GeneID" id="38781525"/>
<organism evidence="2 3">
    <name type="scientific">Sparassis crispa</name>
    <dbReference type="NCBI Taxonomy" id="139825"/>
    <lineage>
        <taxon>Eukaryota</taxon>
        <taxon>Fungi</taxon>
        <taxon>Dikarya</taxon>
        <taxon>Basidiomycota</taxon>
        <taxon>Agaricomycotina</taxon>
        <taxon>Agaricomycetes</taxon>
        <taxon>Polyporales</taxon>
        <taxon>Sparassidaceae</taxon>
        <taxon>Sparassis</taxon>
    </lineage>
</organism>
<reference evidence="2 3" key="1">
    <citation type="journal article" date="2018" name="Sci. Rep.">
        <title>Genome sequence of the cauliflower mushroom Sparassis crispa (Hanabiratake) and its association with beneficial usage.</title>
        <authorList>
            <person name="Kiyama R."/>
            <person name="Furutani Y."/>
            <person name="Kawaguchi K."/>
            <person name="Nakanishi T."/>
        </authorList>
    </citation>
    <scope>NUCLEOTIDE SEQUENCE [LARGE SCALE GENOMIC DNA]</scope>
</reference>
<evidence type="ECO:0000313" key="2">
    <source>
        <dbReference type="EMBL" id="GBE84608.1"/>
    </source>
</evidence>
<comment type="caution">
    <text evidence="2">The sequence shown here is derived from an EMBL/GenBank/DDBJ whole genome shotgun (WGS) entry which is preliminary data.</text>
</comment>